<feature type="domain" description="ATP-grasp" evidence="5">
    <location>
        <begin position="123"/>
        <end position="309"/>
    </location>
</feature>
<keyword evidence="1 6" id="KW-0436">Ligase</keyword>
<dbReference type="PANTHER" id="PTHR43055:SF1">
    <property type="entry name" value="FORMATE-DEPENDENT PHOSPHORIBOSYLGLYCINAMIDE FORMYLTRANSFERASE"/>
    <property type="match status" value="1"/>
</dbReference>
<organism evidence="6 7">
    <name type="scientific">Paenibacillus phyllosphaerae</name>
    <dbReference type="NCBI Taxonomy" id="274593"/>
    <lineage>
        <taxon>Bacteria</taxon>
        <taxon>Bacillati</taxon>
        <taxon>Bacillota</taxon>
        <taxon>Bacilli</taxon>
        <taxon>Bacillales</taxon>
        <taxon>Paenibacillaceae</taxon>
        <taxon>Paenibacillus</taxon>
    </lineage>
</organism>
<comment type="caution">
    <text evidence="6">The sequence shown here is derived from an EMBL/GenBank/DDBJ whole genome shotgun (WGS) entry which is preliminary data.</text>
</comment>
<proteinExistence type="predicted"/>
<dbReference type="PROSITE" id="PS50975">
    <property type="entry name" value="ATP_GRASP"/>
    <property type="match status" value="1"/>
</dbReference>
<evidence type="ECO:0000256" key="2">
    <source>
        <dbReference type="ARBA" id="ARBA00022741"/>
    </source>
</evidence>
<accession>A0A7W5FL89</accession>
<dbReference type="InterPro" id="IPR013815">
    <property type="entry name" value="ATP_grasp_subdomain_1"/>
</dbReference>
<dbReference type="GO" id="GO:0005829">
    <property type="term" value="C:cytosol"/>
    <property type="evidence" value="ECO:0007669"/>
    <property type="project" value="TreeGrafter"/>
</dbReference>
<name>A0A7W5FL89_9BACL</name>
<keyword evidence="2 4" id="KW-0547">Nucleotide-binding</keyword>
<dbReference type="EMBL" id="JACHXK010000001">
    <property type="protein sequence ID" value="MBB3108747.1"/>
    <property type="molecule type" value="Genomic_DNA"/>
</dbReference>
<protein>
    <submittedName>
        <fullName evidence="6">Putative ATP-grasp superfamily ATP-dependent carboligase</fullName>
    </submittedName>
</protein>
<evidence type="ECO:0000259" key="5">
    <source>
        <dbReference type="PROSITE" id="PS50975"/>
    </source>
</evidence>
<dbReference type="PANTHER" id="PTHR43055">
    <property type="entry name" value="FORMATE-DEPENDENT PHOSPHORIBOSYLGLYCINAMIDE FORMYLTRANSFERASE"/>
    <property type="match status" value="1"/>
</dbReference>
<dbReference type="Pfam" id="PF02786">
    <property type="entry name" value="CPSase_L_D2"/>
    <property type="match status" value="1"/>
</dbReference>
<dbReference type="Proteomes" id="UP000570361">
    <property type="component" value="Unassembled WGS sequence"/>
</dbReference>
<gene>
    <name evidence="6" type="ORF">FHS18_000775</name>
</gene>
<evidence type="ECO:0000313" key="6">
    <source>
        <dbReference type="EMBL" id="MBB3108747.1"/>
    </source>
</evidence>
<dbReference type="AlphaFoldDB" id="A0A7W5FL89"/>
<keyword evidence="7" id="KW-1185">Reference proteome</keyword>
<dbReference type="GO" id="GO:0046872">
    <property type="term" value="F:metal ion binding"/>
    <property type="evidence" value="ECO:0007669"/>
    <property type="project" value="InterPro"/>
</dbReference>
<evidence type="ECO:0000313" key="7">
    <source>
        <dbReference type="Proteomes" id="UP000570361"/>
    </source>
</evidence>
<evidence type="ECO:0000256" key="4">
    <source>
        <dbReference type="PROSITE-ProRule" id="PRU00409"/>
    </source>
</evidence>
<dbReference type="GO" id="GO:0005524">
    <property type="term" value="F:ATP binding"/>
    <property type="evidence" value="ECO:0007669"/>
    <property type="project" value="UniProtKB-UniRule"/>
</dbReference>
<dbReference type="RefSeq" id="WP_183597107.1">
    <property type="nucleotide sequence ID" value="NZ_JACHXK010000001.1"/>
</dbReference>
<dbReference type="SUPFAM" id="SSF56059">
    <property type="entry name" value="Glutathione synthetase ATP-binding domain-like"/>
    <property type="match status" value="1"/>
</dbReference>
<evidence type="ECO:0000256" key="1">
    <source>
        <dbReference type="ARBA" id="ARBA00022598"/>
    </source>
</evidence>
<dbReference type="Gene3D" id="3.30.1490.20">
    <property type="entry name" value="ATP-grasp fold, A domain"/>
    <property type="match status" value="1"/>
</dbReference>
<sequence length="393" mass="43793">MKPHMPGVLVTDALLRKSLAAVRSLGRSGYPVTVAESTRFTPAGFSRYCGERWISPSPVDSPDDYAEWLIGRAKKQPGLVLMPMDEASVRIVLEQERELAPFSWMLQPSLASFRLAADKYETARAAESLGMACPKTVRPSAEAELLTFAKDNGFPLVVKPLHSSGSRGIRIVENEAALRAAYAQVTADFGEPPMIQQYIPPGERLDAALLIDSEGRTAASFVQREVRHYPVKIGPSTVQESIEAPELVEQAETLLRKLGWRGIAEVEWMRDPRDGELKLMEINPRYWNSLHLAIQSGVDFPLLHVRLALGERVEPVRRYRIGQMTRNLLPGDLLHALSVRKVRGLQPPLFGSRGLPVEDDILSWRDPMAAAGFMMSCARYALDAGMWRSLLKR</sequence>
<reference evidence="6 7" key="1">
    <citation type="submission" date="2020-08" db="EMBL/GenBank/DDBJ databases">
        <title>Genomic Encyclopedia of Type Strains, Phase III (KMG-III): the genomes of soil and plant-associated and newly described type strains.</title>
        <authorList>
            <person name="Whitman W."/>
        </authorList>
    </citation>
    <scope>NUCLEOTIDE SEQUENCE [LARGE SCALE GENOMIC DNA]</scope>
    <source>
        <strain evidence="6 7">CECT 5862</strain>
    </source>
</reference>
<dbReference type="Gene3D" id="3.30.470.20">
    <property type="entry name" value="ATP-grasp fold, B domain"/>
    <property type="match status" value="1"/>
</dbReference>
<keyword evidence="3 4" id="KW-0067">ATP-binding</keyword>
<dbReference type="GO" id="GO:0016874">
    <property type="term" value="F:ligase activity"/>
    <property type="evidence" value="ECO:0007669"/>
    <property type="project" value="UniProtKB-KW"/>
</dbReference>
<dbReference type="InterPro" id="IPR011761">
    <property type="entry name" value="ATP-grasp"/>
</dbReference>
<evidence type="ECO:0000256" key="3">
    <source>
        <dbReference type="ARBA" id="ARBA00022840"/>
    </source>
</evidence>
<dbReference type="InterPro" id="IPR005479">
    <property type="entry name" value="CPAse_ATP-bd"/>
</dbReference>